<feature type="domain" description="Retrotransposon gag" evidence="1">
    <location>
        <begin position="57"/>
        <end position="126"/>
    </location>
</feature>
<dbReference type="PANTHER" id="PTHR33223">
    <property type="entry name" value="CCHC-TYPE DOMAIN-CONTAINING PROTEIN"/>
    <property type="match status" value="1"/>
</dbReference>
<dbReference type="Pfam" id="PF03732">
    <property type="entry name" value="Retrotrans_gag"/>
    <property type="match status" value="1"/>
</dbReference>
<comment type="caution">
    <text evidence="2">The sequence shown here is derived from an EMBL/GenBank/DDBJ whole genome shotgun (WGS) entry which is preliminary data.</text>
</comment>
<protein>
    <recommendedName>
        <fullName evidence="1">Retrotransposon gag domain-containing protein</fullName>
    </recommendedName>
</protein>
<dbReference type="InterPro" id="IPR005162">
    <property type="entry name" value="Retrotrans_gag_dom"/>
</dbReference>
<dbReference type="Proteomes" id="UP001454036">
    <property type="component" value="Unassembled WGS sequence"/>
</dbReference>
<proteinExistence type="predicted"/>
<dbReference type="EMBL" id="BAABME010019362">
    <property type="protein sequence ID" value="GAA0156942.1"/>
    <property type="molecule type" value="Genomic_DNA"/>
</dbReference>
<evidence type="ECO:0000313" key="3">
    <source>
        <dbReference type="Proteomes" id="UP001454036"/>
    </source>
</evidence>
<dbReference type="AlphaFoldDB" id="A0AAV3Q412"/>
<organism evidence="2 3">
    <name type="scientific">Lithospermum erythrorhizon</name>
    <name type="common">Purple gromwell</name>
    <name type="synonym">Lithospermum officinale var. erythrorhizon</name>
    <dbReference type="NCBI Taxonomy" id="34254"/>
    <lineage>
        <taxon>Eukaryota</taxon>
        <taxon>Viridiplantae</taxon>
        <taxon>Streptophyta</taxon>
        <taxon>Embryophyta</taxon>
        <taxon>Tracheophyta</taxon>
        <taxon>Spermatophyta</taxon>
        <taxon>Magnoliopsida</taxon>
        <taxon>eudicotyledons</taxon>
        <taxon>Gunneridae</taxon>
        <taxon>Pentapetalae</taxon>
        <taxon>asterids</taxon>
        <taxon>lamiids</taxon>
        <taxon>Boraginales</taxon>
        <taxon>Boraginaceae</taxon>
        <taxon>Boraginoideae</taxon>
        <taxon>Lithospermeae</taxon>
        <taxon>Lithospermum</taxon>
    </lineage>
</organism>
<keyword evidence="3" id="KW-1185">Reference proteome</keyword>
<evidence type="ECO:0000313" key="2">
    <source>
        <dbReference type="EMBL" id="GAA0156942.1"/>
    </source>
</evidence>
<reference evidence="2 3" key="1">
    <citation type="submission" date="2024-01" db="EMBL/GenBank/DDBJ databases">
        <title>The complete chloroplast genome sequence of Lithospermum erythrorhizon: insights into the phylogenetic relationship among Boraginaceae species and the maternal lineages of purple gromwells.</title>
        <authorList>
            <person name="Okada T."/>
            <person name="Watanabe K."/>
        </authorList>
    </citation>
    <scope>NUCLEOTIDE SEQUENCE [LARGE SCALE GENOMIC DNA]</scope>
</reference>
<gene>
    <name evidence="2" type="ORF">LIER_38374</name>
</gene>
<evidence type="ECO:0000259" key="1">
    <source>
        <dbReference type="Pfam" id="PF03732"/>
    </source>
</evidence>
<sequence length="127" mass="14832">MDNNNPIPPRLCLILMGIEMIRGLGHEDPNKHLVNFMEIAATLKVNSVSVDFIHLLLFPFFLSRRAKEWWNAHISANVTTWEQVVQKFLARYFLASKSTKLKNDTVRFQQEEDEMVGEAWERFQGLL</sequence>
<name>A0AAV3Q412_LITER</name>
<accession>A0AAV3Q412</accession>
<dbReference type="PANTHER" id="PTHR33223:SF11">
    <property type="entry name" value="ELEMENT PROTEIN, PUTATIVE-RELATED"/>
    <property type="match status" value="1"/>
</dbReference>